<protein>
    <submittedName>
        <fullName evidence="2">Uncharacterized protein</fullName>
    </submittedName>
</protein>
<gene>
    <name evidence="2" type="ORF">QR680_012494</name>
</gene>
<reference evidence="2" key="1">
    <citation type="submission" date="2023-06" db="EMBL/GenBank/DDBJ databases">
        <title>Genomic analysis of the entomopathogenic nematode Steinernema hermaphroditum.</title>
        <authorList>
            <person name="Schwarz E.M."/>
            <person name="Heppert J.K."/>
            <person name="Baniya A."/>
            <person name="Schwartz H.T."/>
            <person name="Tan C.-H."/>
            <person name="Antoshechkin I."/>
            <person name="Sternberg P.W."/>
            <person name="Goodrich-Blair H."/>
            <person name="Dillman A.R."/>
        </authorList>
    </citation>
    <scope>NUCLEOTIDE SEQUENCE</scope>
    <source>
        <strain evidence="2">PS9179</strain>
        <tissue evidence="2">Whole animal</tissue>
    </source>
</reference>
<feature type="region of interest" description="Disordered" evidence="1">
    <location>
        <begin position="1"/>
        <end position="46"/>
    </location>
</feature>
<dbReference type="EMBL" id="JAUCMV010000002">
    <property type="protein sequence ID" value="KAK0416451.1"/>
    <property type="molecule type" value="Genomic_DNA"/>
</dbReference>
<name>A0AA39I273_9BILA</name>
<comment type="caution">
    <text evidence="2">The sequence shown here is derived from an EMBL/GenBank/DDBJ whole genome shotgun (WGS) entry which is preliminary data.</text>
</comment>
<evidence type="ECO:0000313" key="2">
    <source>
        <dbReference type="EMBL" id="KAK0416451.1"/>
    </source>
</evidence>
<proteinExistence type="predicted"/>
<evidence type="ECO:0000313" key="3">
    <source>
        <dbReference type="Proteomes" id="UP001175271"/>
    </source>
</evidence>
<evidence type="ECO:0000256" key="1">
    <source>
        <dbReference type="SAM" id="MobiDB-lite"/>
    </source>
</evidence>
<keyword evidence="3" id="KW-1185">Reference proteome</keyword>
<feature type="compositionally biased region" description="Basic and acidic residues" evidence="1">
    <location>
        <begin position="31"/>
        <end position="40"/>
    </location>
</feature>
<feature type="compositionally biased region" description="Polar residues" evidence="1">
    <location>
        <begin position="14"/>
        <end position="29"/>
    </location>
</feature>
<sequence length="110" mass="12518">MGQSLSRSQHKNNTEQANGSVNEVLSTPVQKDYRKLDVDPRSPTVEISRTPIEVDNTTKGAAEEQRSSATPARFQQKELRRNVMERNMLKEVALACKCIHRWILHFQAQG</sequence>
<dbReference type="AlphaFoldDB" id="A0AA39I273"/>
<accession>A0AA39I273</accession>
<dbReference type="Proteomes" id="UP001175271">
    <property type="component" value="Unassembled WGS sequence"/>
</dbReference>
<organism evidence="2 3">
    <name type="scientific">Steinernema hermaphroditum</name>
    <dbReference type="NCBI Taxonomy" id="289476"/>
    <lineage>
        <taxon>Eukaryota</taxon>
        <taxon>Metazoa</taxon>
        <taxon>Ecdysozoa</taxon>
        <taxon>Nematoda</taxon>
        <taxon>Chromadorea</taxon>
        <taxon>Rhabditida</taxon>
        <taxon>Tylenchina</taxon>
        <taxon>Panagrolaimomorpha</taxon>
        <taxon>Strongyloidoidea</taxon>
        <taxon>Steinernematidae</taxon>
        <taxon>Steinernema</taxon>
    </lineage>
</organism>